<reference evidence="1 2" key="1">
    <citation type="submission" date="2023-09" db="EMBL/GenBank/DDBJ databases">
        <title>Nesidiocoris tenuis whole genome shotgun sequence.</title>
        <authorList>
            <person name="Shibata T."/>
            <person name="Shimoda M."/>
            <person name="Kobayashi T."/>
            <person name="Uehara T."/>
        </authorList>
    </citation>
    <scope>NUCLEOTIDE SEQUENCE [LARGE SCALE GENOMIC DNA]</scope>
    <source>
        <strain evidence="1 2">Japan</strain>
    </source>
</reference>
<organism evidence="1 2">
    <name type="scientific">Nesidiocoris tenuis</name>
    <dbReference type="NCBI Taxonomy" id="355587"/>
    <lineage>
        <taxon>Eukaryota</taxon>
        <taxon>Metazoa</taxon>
        <taxon>Ecdysozoa</taxon>
        <taxon>Arthropoda</taxon>
        <taxon>Hexapoda</taxon>
        <taxon>Insecta</taxon>
        <taxon>Pterygota</taxon>
        <taxon>Neoptera</taxon>
        <taxon>Paraneoptera</taxon>
        <taxon>Hemiptera</taxon>
        <taxon>Heteroptera</taxon>
        <taxon>Panheteroptera</taxon>
        <taxon>Cimicomorpha</taxon>
        <taxon>Miridae</taxon>
        <taxon>Dicyphina</taxon>
        <taxon>Nesidiocoris</taxon>
    </lineage>
</organism>
<accession>A0ABN7AVW4</accession>
<evidence type="ECO:0000313" key="1">
    <source>
        <dbReference type="EMBL" id="BES96138.1"/>
    </source>
</evidence>
<dbReference type="EMBL" id="AP028915">
    <property type="protein sequence ID" value="BES96138.1"/>
    <property type="molecule type" value="Genomic_DNA"/>
</dbReference>
<gene>
    <name evidence="1" type="ORF">NTJ_08947</name>
</gene>
<sequence length="78" mass="8852">MKFNERLSLAFRSISRPPYDDDTSRLDGSCHFRSVDARLLISQLHVAVLCGCITNDRFAKSQETVDRLPRASGSRNPR</sequence>
<evidence type="ECO:0000313" key="2">
    <source>
        <dbReference type="Proteomes" id="UP001307889"/>
    </source>
</evidence>
<name>A0ABN7AVW4_9HEMI</name>
<proteinExistence type="predicted"/>
<keyword evidence="2" id="KW-1185">Reference proteome</keyword>
<dbReference type="Proteomes" id="UP001307889">
    <property type="component" value="Chromosome 7"/>
</dbReference>
<protein>
    <submittedName>
        <fullName evidence="1">Uncharacterized protein</fullName>
    </submittedName>
</protein>